<dbReference type="EMBL" id="PNXQ01000016">
    <property type="protein sequence ID" value="TKH41450.1"/>
    <property type="molecule type" value="Genomic_DNA"/>
</dbReference>
<dbReference type="AlphaFoldDB" id="A0A4U2PSU2"/>
<protein>
    <submittedName>
        <fullName evidence="1">Uncharacterized protein</fullName>
    </submittedName>
</protein>
<evidence type="ECO:0000313" key="2">
    <source>
        <dbReference type="Proteomes" id="UP000308114"/>
    </source>
</evidence>
<name>A0A4U2PSU2_9BACL</name>
<reference evidence="1 2" key="1">
    <citation type="submission" date="2018-01" db="EMBL/GenBank/DDBJ databases">
        <title>Bacillales members from the olive rhizosphere are effective biological control agents against Verticillium dahliae.</title>
        <authorList>
            <person name="Gomez-Lama C."/>
            <person name="Legarda G."/>
            <person name="Ruano-Rosa D."/>
            <person name="Pizarro-Tobias P."/>
            <person name="Valverde-Corredor A."/>
            <person name="Niqui J.L."/>
            <person name="Trivino J.C."/>
            <person name="Roca A."/>
            <person name="Mercado-Blanco J."/>
        </authorList>
    </citation>
    <scope>NUCLEOTIDE SEQUENCE [LARGE SCALE GENOMIC DNA]</scope>
    <source>
        <strain evidence="1 2">PIC167</strain>
    </source>
</reference>
<proteinExistence type="predicted"/>
<gene>
    <name evidence="1" type="ORF">C1I60_18925</name>
</gene>
<organism evidence="1 2">
    <name type="scientific">Paenibacillus terrae</name>
    <dbReference type="NCBI Taxonomy" id="159743"/>
    <lineage>
        <taxon>Bacteria</taxon>
        <taxon>Bacillati</taxon>
        <taxon>Bacillota</taxon>
        <taxon>Bacilli</taxon>
        <taxon>Bacillales</taxon>
        <taxon>Paenibacillaceae</taxon>
        <taxon>Paenibacillus</taxon>
    </lineage>
</organism>
<comment type="caution">
    <text evidence="1">The sequence shown here is derived from an EMBL/GenBank/DDBJ whole genome shotgun (WGS) entry which is preliminary data.</text>
</comment>
<sequence>MISPTLFLEFAKYLKWVNIPLYAKMKELALSMAGGCKDGTHHIVFHSICRRISIGQLQMEKAAASAD</sequence>
<evidence type="ECO:0000313" key="1">
    <source>
        <dbReference type="EMBL" id="TKH41450.1"/>
    </source>
</evidence>
<accession>A0A4U2PSU2</accession>
<dbReference type="Proteomes" id="UP000308114">
    <property type="component" value="Unassembled WGS sequence"/>
</dbReference>